<gene>
    <name evidence="10" type="primary">LOC107021836</name>
</gene>
<feature type="transmembrane region" description="Helical" evidence="6">
    <location>
        <begin position="557"/>
        <end position="575"/>
    </location>
</feature>
<feature type="transmembrane region" description="Helical" evidence="6">
    <location>
        <begin position="482"/>
        <end position="501"/>
    </location>
</feature>
<feature type="domain" description="GB1/RHD3-type G" evidence="8">
    <location>
        <begin position="57"/>
        <end position="159"/>
    </location>
</feature>
<comment type="similarity">
    <text evidence="4">Belongs to the TRAFAC class dynamin-like GTPase superfamily. GB1/RHD3 GTPase family.</text>
</comment>
<dbReference type="InterPro" id="IPR003191">
    <property type="entry name" value="Guanylate-bd/ATL_C"/>
</dbReference>
<evidence type="ECO:0000313" key="9">
    <source>
        <dbReference type="Proteomes" id="UP000694930"/>
    </source>
</evidence>
<accession>A0ABM1GZ85</accession>
<keyword evidence="7" id="KW-0732">Signal</keyword>
<feature type="transmembrane region" description="Helical" evidence="6">
    <location>
        <begin position="508"/>
        <end position="525"/>
    </location>
</feature>
<feature type="coiled-coil region" evidence="5">
    <location>
        <begin position="378"/>
        <end position="405"/>
    </location>
</feature>
<dbReference type="RefSeq" id="XP_015078041.1">
    <property type="nucleotide sequence ID" value="XM_015222555.2"/>
</dbReference>
<keyword evidence="2" id="KW-0378">Hydrolase</keyword>
<feature type="chain" id="PRO_5045939848" evidence="7">
    <location>
        <begin position="24"/>
        <end position="596"/>
    </location>
</feature>
<dbReference type="Proteomes" id="UP000694930">
    <property type="component" value="Chromosome 6"/>
</dbReference>
<evidence type="ECO:0000256" key="5">
    <source>
        <dbReference type="SAM" id="Coils"/>
    </source>
</evidence>
<reference evidence="10" key="2">
    <citation type="submission" date="2025-08" db="UniProtKB">
        <authorList>
            <consortium name="RefSeq"/>
        </authorList>
    </citation>
    <scope>IDENTIFICATION</scope>
</reference>
<evidence type="ECO:0000256" key="2">
    <source>
        <dbReference type="ARBA" id="ARBA00022801"/>
    </source>
</evidence>
<dbReference type="InterPro" id="IPR036543">
    <property type="entry name" value="Guanylate-bd_C_sf"/>
</dbReference>
<name>A0ABM1GZ85_SOLPN</name>
<evidence type="ECO:0000256" key="3">
    <source>
        <dbReference type="ARBA" id="ARBA00023134"/>
    </source>
</evidence>
<evidence type="ECO:0000256" key="1">
    <source>
        <dbReference type="ARBA" id="ARBA00022741"/>
    </source>
</evidence>
<keyword evidence="9" id="KW-1185">Reference proteome</keyword>
<evidence type="ECO:0000256" key="4">
    <source>
        <dbReference type="PROSITE-ProRule" id="PRU01052"/>
    </source>
</evidence>
<dbReference type="PROSITE" id="PS51715">
    <property type="entry name" value="G_GB1_RHD3"/>
    <property type="match status" value="1"/>
</dbReference>
<dbReference type="InterPro" id="IPR027417">
    <property type="entry name" value="P-loop_NTPase"/>
</dbReference>
<evidence type="ECO:0000259" key="8">
    <source>
        <dbReference type="PROSITE" id="PS51715"/>
    </source>
</evidence>
<dbReference type="Gene3D" id="3.40.50.300">
    <property type="entry name" value="P-loop containing nucleotide triphosphate hydrolases"/>
    <property type="match status" value="1"/>
</dbReference>
<dbReference type="Gene3D" id="1.20.1000.10">
    <property type="entry name" value="Guanylate-binding protein, C-terminal domain"/>
    <property type="match status" value="1"/>
</dbReference>
<protein>
    <submittedName>
        <fullName evidence="10">Guanylate-binding protein 5-like</fullName>
    </submittedName>
</protein>
<dbReference type="SUPFAM" id="SSF48340">
    <property type="entry name" value="Interferon-induced guanylate-binding protein 1 (GBP1), C-terminal domain"/>
    <property type="match status" value="1"/>
</dbReference>
<dbReference type="SUPFAM" id="SSF52540">
    <property type="entry name" value="P-loop containing nucleoside triphosphate hydrolases"/>
    <property type="match status" value="1"/>
</dbReference>
<dbReference type="GeneID" id="107021836"/>
<evidence type="ECO:0000256" key="7">
    <source>
        <dbReference type="SAM" id="SignalP"/>
    </source>
</evidence>
<evidence type="ECO:0000313" key="10">
    <source>
        <dbReference type="RefSeq" id="XP_015078041.1"/>
    </source>
</evidence>
<proteinExistence type="inferred from homology"/>
<dbReference type="InterPro" id="IPR015894">
    <property type="entry name" value="Guanylate-bd_N"/>
</dbReference>
<reference evidence="9" key="1">
    <citation type="journal article" date="2014" name="Nat. Genet.">
        <title>The genome of the stress-tolerant wild tomato species Solanum pennellii.</title>
        <authorList>
            <person name="Bolger A."/>
            <person name="Scossa F."/>
            <person name="Bolger M.E."/>
            <person name="Lanz C."/>
            <person name="Maumus F."/>
            <person name="Tohge T."/>
            <person name="Quesneville H."/>
            <person name="Alseekh S."/>
            <person name="Sorensen I."/>
            <person name="Lichtenstein G."/>
            <person name="Fich E.A."/>
            <person name="Conte M."/>
            <person name="Keller H."/>
            <person name="Schneeberger K."/>
            <person name="Schwacke R."/>
            <person name="Ofner I."/>
            <person name="Vrebalov J."/>
            <person name="Xu Y."/>
            <person name="Osorio S."/>
            <person name="Aflitos S.A."/>
            <person name="Schijlen E."/>
            <person name="Jimenez-Gomez J.M."/>
            <person name="Ryngajllo M."/>
            <person name="Kimura S."/>
            <person name="Kumar R."/>
            <person name="Koenig D."/>
            <person name="Headland L.R."/>
            <person name="Maloof J.N."/>
            <person name="Sinha N."/>
            <person name="van Ham R.C."/>
            <person name="Lankhorst R.K."/>
            <person name="Mao L."/>
            <person name="Vogel A."/>
            <person name="Arsova B."/>
            <person name="Panstruga R."/>
            <person name="Fei Z."/>
            <person name="Rose J.K."/>
            <person name="Zamir D."/>
            <person name="Carrari F."/>
            <person name="Giovannoni J.J."/>
            <person name="Weigel D."/>
            <person name="Usadel B."/>
            <person name="Fernie A.R."/>
        </authorList>
    </citation>
    <scope>NUCLEOTIDE SEQUENCE [LARGE SCALE GENOMIC DNA]</scope>
    <source>
        <strain evidence="9">cv. LA0716</strain>
    </source>
</reference>
<evidence type="ECO:0000256" key="6">
    <source>
        <dbReference type="SAM" id="Phobius"/>
    </source>
</evidence>
<keyword evidence="1" id="KW-0547">Nucleotide-binding</keyword>
<keyword evidence="6" id="KW-1133">Transmembrane helix</keyword>
<dbReference type="CDD" id="cd01851">
    <property type="entry name" value="GBP"/>
    <property type="match status" value="1"/>
</dbReference>
<dbReference type="PANTHER" id="PTHR10751">
    <property type="entry name" value="GUANYLATE BINDING PROTEIN"/>
    <property type="match status" value="1"/>
</dbReference>
<dbReference type="InterPro" id="IPR030386">
    <property type="entry name" value="G_GB1_RHD3_dom"/>
</dbReference>
<feature type="signal peptide" evidence="7">
    <location>
        <begin position="1"/>
        <end position="23"/>
    </location>
</feature>
<dbReference type="Pfam" id="PF02263">
    <property type="entry name" value="GBP"/>
    <property type="match status" value="1"/>
</dbReference>
<organism evidence="9 10">
    <name type="scientific">Solanum pennellii</name>
    <name type="common">Tomato</name>
    <name type="synonym">Lycopersicon pennellii</name>
    <dbReference type="NCBI Taxonomy" id="28526"/>
    <lineage>
        <taxon>Eukaryota</taxon>
        <taxon>Viridiplantae</taxon>
        <taxon>Streptophyta</taxon>
        <taxon>Embryophyta</taxon>
        <taxon>Tracheophyta</taxon>
        <taxon>Spermatophyta</taxon>
        <taxon>Magnoliopsida</taxon>
        <taxon>eudicotyledons</taxon>
        <taxon>Gunneridae</taxon>
        <taxon>Pentapetalae</taxon>
        <taxon>asterids</taxon>
        <taxon>lamiids</taxon>
        <taxon>Solanales</taxon>
        <taxon>Solanaceae</taxon>
        <taxon>Solanoideae</taxon>
        <taxon>Solaneae</taxon>
        <taxon>Solanum</taxon>
        <taxon>Solanum subgen. Lycopersicon</taxon>
    </lineage>
</organism>
<keyword evidence="3" id="KW-0342">GTP-binding</keyword>
<keyword evidence="5" id="KW-0175">Coiled coil</keyword>
<dbReference type="Pfam" id="PF02841">
    <property type="entry name" value="GBP_C"/>
    <property type="match status" value="1"/>
</dbReference>
<keyword evidence="6" id="KW-0472">Membrane</keyword>
<keyword evidence="6" id="KW-0812">Transmembrane</keyword>
<sequence>MKLFYGITLFSFILLFLVPGSFSFDNFHQPFPIVEPDYGHTKLRLATQGLEAIQRITTPIAAVAVIGPYRSGKSFLLNQLLSLSCNEGFGVGHMRDTKTKGIWVWGTPIELDIDGVTTSVFYLDTEGFESVGKSNVYDDRIFSLATVLSSVLIYNLPEMIREADISRLSFAIELAEEFYGRVKGQDVAFEPAKLLWLIQRDFLQGKSVQEMVNEALRRVPNSDGDKNIDKVNQIRDSLAVMGDNSTAFSLPQPHLQRTKLCDMKDVELDPDYVKKKEQLKEIVASIVRPKIVQGKFLNGKEFVSFLEQILDALNQGEIPSTGSLVEVFNKGILERCLKLYTEQMAKVVLPMQGESLQKAHEEQRDTAMEVFEEQHFGRRHARKSVDQLEEDIEKVYKNIKLANEYQSSTLCEALYTRCEDKMDELQALRLPSMAKFNAGFLQCNHSFERECVGPSKSNYEQRMIKMLGKSKSVFIKEYNQRVFNWLVVFSLVMVVLGRFVIKFFLVEIGAWILFIFLETYTRMFWSAESLYYNPVWHSFLATWESLVYNPILDLDRWAIPICVIAAIFVFYRRCYGRMQRGPRWSLPVYSNQRRSE</sequence>